<reference evidence="2" key="1">
    <citation type="submission" date="2020-04" db="EMBL/GenBank/DDBJ databases">
        <authorList>
            <person name="Alioto T."/>
            <person name="Alioto T."/>
            <person name="Gomez Garrido J."/>
        </authorList>
    </citation>
    <scope>NUCLEOTIDE SEQUENCE</scope>
    <source>
        <strain evidence="2">A484AB</strain>
    </source>
</reference>
<evidence type="ECO:0000313" key="2">
    <source>
        <dbReference type="EMBL" id="CAB4000732.1"/>
    </source>
</evidence>
<comment type="caution">
    <text evidence="2">The sequence shown here is derived from an EMBL/GenBank/DDBJ whole genome shotgun (WGS) entry which is preliminary data.</text>
</comment>
<evidence type="ECO:0000256" key="1">
    <source>
        <dbReference type="SAM" id="MobiDB-lite"/>
    </source>
</evidence>
<proteinExistence type="predicted"/>
<feature type="compositionally biased region" description="Polar residues" evidence="1">
    <location>
        <begin position="265"/>
        <end position="277"/>
    </location>
</feature>
<organism evidence="2 3">
    <name type="scientific">Paramuricea clavata</name>
    <name type="common">Red gorgonian</name>
    <name type="synonym">Violescent sea-whip</name>
    <dbReference type="NCBI Taxonomy" id="317549"/>
    <lineage>
        <taxon>Eukaryota</taxon>
        <taxon>Metazoa</taxon>
        <taxon>Cnidaria</taxon>
        <taxon>Anthozoa</taxon>
        <taxon>Octocorallia</taxon>
        <taxon>Malacalcyonacea</taxon>
        <taxon>Plexauridae</taxon>
        <taxon>Paramuricea</taxon>
    </lineage>
</organism>
<feature type="compositionally biased region" description="Pro residues" evidence="1">
    <location>
        <begin position="279"/>
        <end position="289"/>
    </location>
</feature>
<gene>
    <name evidence="2" type="ORF">PACLA_8A066409</name>
</gene>
<dbReference type="AlphaFoldDB" id="A0A6S7I2N0"/>
<dbReference type="EMBL" id="CACRXK020003909">
    <property type="protein sequence ID" value="CAB4000732.1"/>
    <property type="molecule type" value="Genomic_DNA"/>
</dbReference>
<keyword evidence="3" id="KW-1185">Reference proteome</keyword>
<feature type="region of interest" description="Disordered" evidence="1">
    <location>
        <begin position="255"/>
        <end position="300"/>
    </location>
</feature>
<sequence length="994" mass="113033">MSTQNGILGVLTSQKLWTAPSKEQYLPAYFKEICDEYLLSEDKHRVYPVECLGLQRNSRPATWVIGSDFHVQLLDGKAKRILPSDLDGGKSLIELIELMEHYMKDNFLATLLVLGGLGIGVHYDQLNKKSDRGVPLIMAYGQPVSWKSTATSIAMSILGHKTSIGAKTDPKYQYGTHVVAEWPSFNAKNCFCDDGAMHIQCSTSSNILLSNRRLRTRTTVYYRKKFATVQDAEIHYGLTLSDSLAELVIDKRKATSRKSKPVAESATQPQHNNLATATPSPPPPPPSSPPSTSNAKPLPTVENIKMPDDFLQWHESMCAEFPTRFNRLFRGPMWSGVDENYYGYPIMAKVNVACISTRTVAIKTASSQFSDEPIIQEQALKDMKAAYPSGRFWIKGDWCDIKPALQQSVKGVWNGDSDLGDGTLQNIRNDYEQRLKTFKKLASPHNDIEKVMNMIETVSTDLETDKQFLTQGLQKAQKAYTEKCKKPNPSKKVLMELSWERVEYSELLQQCQCLLSYVKTLKVSVGQSSQVLHVQKSMCEKTSDWEKYMRNLFIKRRQPAATHVFIFLLSDERRNKKPYCLPIQYVPYHSLKDQTVRELTNNIRQEMANLGMLSIGFVTDGEFNSLRTKGEKRPLHVVQLIRDARESVSKKSKGFLLKLIVRTGEIDDGTGEAFHEREDHCHILKRIWKHTREEGPPGTNLQGFDDAMRNPGTGLTFAALTGERKQSVVDAERMLSYLVAKFLSENGNEKEGEYINIVAGWHEAADGRGLSELERCKKNYAMLNMILDDWMPWHKTTPNFATIDINRPIKGICGFSRETVIAVTTNIESIEYRRRESGRIGYPEHPRAGTSDDVEAFISLLHGFLGNICTVKEMKEYCKRIDEDLPFYYWTSNERFREFGDPMPSFNEVEEVPDDTDAADHPRRLHSLTVNRREDSSIFAAGRLFMPARNLTTVRQRLHRPVVEPPLLEAAIEGMEDLLEDDLMEEDLMEEDMI</sequence>
<name>A0A6S7I2N0_PARCT</name>
<protein>
    <submittedName>
        <fullName evidence="2">Uncharacterized protein</fullName>
    </submittedName>
</protein>
<evidence type="ECO:0000313" key="3">
    <source>
        <dbReference type="Proteomes" id="UP001152795"/>
    </source>
</evidence>
<accession>A0A6S7I2N0</accession>
<dbReference type="Proteomes" id="UP001152795">
    <property type="component" value="Unassembled WGS sequence"/>
</dbReference>
<dbReference type="OrthoDB" id="5980952at2759"/>